<dbReference type="OrthoDB" id="332706at2"/>
<keyword evidence="1" id="KW-0378">Hydrolase</keyword>
<dbReference type="Proteomes" id="UP000290849">
    <property type="component" value="Unassembled WGS sequence"/>
</dbReference>
<dbReference type="RefSeq" id="WP_129153055.1">
    <property type="nucleotide sequence ID" value="NZ_JBHSDO010000005.1"/>
</dbReference>
<dbReference type="InterPro" id="IPR029058">
    <property type="entry name" value="AB_hydrolase_fold"/>
</dbReference>
<dbReference type="GO" id="GO:0016787">
    <property type="term" value="F:hydrolase activity"/>
    <property type="evidence" value="ECO:0007669"/>
    <property type="project" value="UniProtKB-KW"/>
</dbReference>
<sequence>MSSAAQASSQPDSEQRGQQLYDLGATSVFSLAADNRFVYTLYVPESLGKTASPPRLVVAVHGTGRQFVDYRNAYAEFGRWNNCVILCPLFPIGVLGDGNRSGFKYIQEGDIRYDQVLLAMVDEVARKYDLDFSTFALTGFSGGGHFVHRFSYLHPERLWALSVGAPGSVTLIDPSRDWWVGTRDLQARFGKALDLAALRRVPVHMIVGKVDLETWEITHKPGSRYYMEGANDAGATRPERIQALKRSLEQAGVRVTLDLVDNMSHQGLRSVEKVQAFLAAVIGGEIR</sequence>
<reference evidence="1 2" key="1">
    <citation type="journal article" date="2017" name="Int. J. Syst. Evol. Microbiol.">
        <title>Achromobacter aloeverae sp. nov., isolated from the root of Aloe vera (L.) Burm.f.</title>
        <authorList>
            <person name="Kuncharoen N."/>
            <person name="Muramatsu Y."/>
            <person name="Shibata C."/>
            <person name="Kamakura Y."/>
            <person name="Nakagawa Y."/>
            <person name="Tanasupawat S."/>
        </authorList>
    </citation>
    <scope>NUCLEOTIDE SEQUENCE [LARGE SCALE GENOMIC DNA]</scope>
    <source>
        <strain evidence="1 2">AVA-1</strain>
    </source>
</reference>
<gene>
    <name evidence="1" type="ORF">C7R54_23295</name>
</gene>
<dbReference type="SUPFAM" id="SSF53474">
    <property type="entry name" value="alpha/beta-Hydrolases"/>
    <property type="match status" value="1"/>
</dbReference>
<evidence type="ECO:0000313" key="1">
    <source>
        <dbReference type="EMBL" id="RXN85412.1"/>
    </source>
</evidence>
<dbReference type="EMBL" id="PYAL01000007">
    <property type="protein sequence ID" value="RXN85412.1"/>
    <property type="molecule type" value="Genomic_DNA"/>
</dbReference>
<keyword evidence="2" id="KW-1185">Reference proteome</keyword>
<proteinExistence type="predicted"/>
<name>A0A4Q1HFL7_9BURK</name>
<accession>A0A4Q1HFL7</accession>
<dbReference type="AlphaFoldDB" id="A0A4Q1HFL7"/>
<organism evidence="1 2">
    <name type="scientific">Achromobacter aloeverae</name>
    <dbReference type="NCBI Taxonomy" id="1750518"/>
    <lineage>
        <taxon>Bacteria</taxon>
        <taxon>Pseudomonadati</taxon>
        <taxon>Pseudomonadota</taxon>
        <taxon>Betaproteobacteria</taxon>
        <taxon>Burkholderiales</taxon>
        <taxon>Alcaligenaceae</taxon>
        <taxon>Achromobacter</taxon>
    </lineage>
</organism>
<comment type="caution">
    <text evidence="1">The sequence shown here is derived from an EMBL/GenBank/DDBJ whole genome shotgun (WGS) entry which is preliminary data.</text>
</comment>
<dbReference type="Gene3D" id="3.40.50.1820">
    <property type="entry name" value="alpha/beta hydrolase"/>
    <property type="match status" value="1"/>
</dbReference>
<evidence type="ECO:0000313" key="2">
    <source>
        <dbReference type="Proteomes" id="UP000290849"/>
    </source>
</evidence>
<protein>
    <submittedName>
        <fullName evidence="1">Hydrolase</fullName>
    </submittedName>
</protein>